<keyword evidence="2" id="KW-0862">Zinc</keyword>
<dbReference type="PROSITE" id="PS51257">
    <property type="entry name" value="PROKAR_LIPOPROTEIN"/>
    <property type="match status" value="1"/>
</dbReference>
<comment type="caution">
    <text evidence="2">Lacks conserved residue(s) required for the propagation of feature annotation.</text>
</comment>
<gene>
    <name evidence="4" type="ORF">SYV04_24645</name>
</gene>
<feature type="active site" evidence="2">
    <location>
        <position position="207"/>
    </location>
</feature>
<dbReference type="RefSeq" id="WP_321548325.1">
    <property type="nucleotide sequence ID" value="NZ_JAXIVS010000008.1"/>
</dbReference>
<dbReference type="CDD" id="cd04280">
    <property type="entry name" value="ZnMc_astacin_like"/>
    <property type="match status" value="1"/>
</dbReference>
<evidence type="ECO:0000313" key="4">
    <source>
        <dbReference type="EMBL" id="MDY7229605.1"/>
    </source>
</evidence>
<protein>
    <submittedName>
        <fullName evidence="4">FG-GAP-like repeat-containing protein</fullName>
    </submittedName>
</protein>
<evidence type="ECO:0000259" key="3">
    <source>
        <dbReference type="PROSITE" id="PS51864"/>
    </source>
</evidence>
<dbReference type="Proteomes" id="UP001291309">
    <property type="component" value="Unassembled WGS sequence"/>
</dbReference>
<keyword evidence="1" id="KW-0732">Signal</keyword>
<keyword evidence="2" id="KW-0479">Metal-binding</keyword>
<keyword evidence="2" id="KW-0482">Metalloprotease</keyword>
<keyword evidence="5" id="KW-1185">Reference proteome</keyword>
<dbReference type="InterPro" id="IPR024079">
    <property type="entry name" value="MetalloPept_cat_dom_sf"/>
</dbReference>
<dbReference type="Pfam" id="PF13517">
    <property type="entry name" value="FG-GAP_3"/>
    <property type="match status" value="3"/>
</dbReference>
<feature type="binding site" evidence="2">
    <location>
        <position position="206"/>
    </location>
    <ligand>
        <name>Zn(2+)</name>
        <dbReference type="ChEBI" id="CHEBI:29105"/>
        <note>catalytic</note>
    </ligand>
</feature>
<evidence type="ECO:0000256" key="1">
    <source>
        <dbReference type="ARBA" id="ARBA00022729"/>
    </source>
</evidence>
<comment type="cofactor">
    <cofactor evidence="2">
        <name>Zn(2+)</name>
        <dbReference type="ChEBI" id="CHEBI:29105"/>
    </cofactor>
    <text evidence="2">Binds 1 zinc ion per subunit.</text>
</comment>
<proteinExistence type="predicted"/>
<comment type="caution">
    <text evidence="4">The sequence shown here is derived from an EMBL/GenBank/DDBJ whole genome shotgun (WGS) entry which is preliminary data.</text>
</comment>
<accession>A0ABU5H8G9</accession>
<feature type="binding site" evidence="2">
    <location>
        <position position="216"/>
    </location>
    <ligand>
        <name>Zn(2+)</name>
        <dbReference type="ChEBI" id="CHEBI:29105"/>
        <note>catalytic</note>
    </ligand>
</feature>
<reference evidence="4 5" key="1">
    <citation type="submission" date="2023-12" db="EMBL/GenBank/DDBJ databases">
        <title>the genome sequence of Hyalangium sp. s54d21.</title>
        <authorList>
            <person name="Zhang X."/>
        </authorList>
    </citation>
    <scope>NUCLEOTIDE SEQUENCE [LARGE SCALE GENOMIC DNA]</scope>
    <source>
        <strain evidence="5">s54d21</strain>
    </source>
</reference>
<dbReference type="PANTHER" id="PTHR10127">
    <property type="entry name" value="DISCOIDIN, CUB, EGF, LAMININ , AND ZINC METALLOPROTEASE DOMAIN CONTAINING"/>
    <property type="match status" value="1"/>
</dbReference>
<dbReference type="SUPFAM" id="SSF55486">
    <property type="entry name" value="Metalloproteases ('zincins'), catalytic domain"/>
    <property type="match status" value="1"/>
</dbReference>
<evidence type="ECO:0000256" key="2">
    <source>
        <dbReference type="PROSITE-ProRule" id="PRU01211"/>
    </source>
</evidence>
<evidence type="ECO:0000313" key="5">
    <source>
        <dbReference type="Proteomes" id="UP001291309"/>
    </source>
</evidence>
<dbReference type="InterPro" id="IPR013517">
    <property type="entry name" value="FG-GAP"/>
</dbReference>
<dbReference type="Gene3D" id="3.40.390.10">
    <property type="entry name" value="Collagenase (Catalytic Domain)"/>
    <property type="match status" value="1"/>
</dbReference>
<dbReference type="InterPro" id="IPR006026">
    <property type="entry name" value="Peptidase_Metallo"/>
</dbReference>
<dbReference type="InterPro" id="IPR001506">
    <property type="entry name" value="Peptidase_M12A"/>
</dbReference>
<name>A0ABU5H8G9_9BACT</name>
<dbReference type="InterPro" id="IPR028994">
    <property type="entry name" value="Integrin_alpha_N"/>
</dbReference>
<keyword evidence="2" id="KW-0378">Hydrolase</keyword>
<dbReference type="SUPFAM" id="SSF69318">
    <property type="entry name" value="Integrin alpha N-terminal domain"/>
    <property type="match status" value="1"/>
</dbReference>
<dbReference type="PANTHER" id="PTHR10127:SF850">
    <property type="entry name" value="METALLOENDOPEPTIDASE"/>
    <property type="match status" value="1"/>
</dbReference>
<feature type="binding site" evidence="2">
    <location>
        <position position="210"/>
    </location>
    <ligand>
        <name>Zn(2+)</name>
        <dbReference type="ChEBI" id="CHEBI:29105"/>
        <note>catalytic</note>
    </ligand>
</feature>
<dbReference type="SMART" id="SM00235">
    <property type="entry name" value="ZnMc"/>
    <property type="match status" value="1"/>
</dbReference>
<dbReference type="Gene3D" id="2.40.128.340">
    <property type="match status" value="4"/>
</dbReference>
<dbReference type="PRINTS" id="PR00480">
    <property type="entry name" value="ASTACIN"/>
</dbReference>
<keyword evidence="2" id="KW-0645">Protease</keyword>
<sequence>MSLKKLKAVPGTTWMAMAGLLLTACNPEAGQPETRPAWSDPESAWVSADAPVREGYIWNGARERFEAVRYADVDGMAVLEGDILLGSVEQVEALTREVQAQGGPQSQGVRAQGVAISGAFYRWPDAVVPYTINPNLPSQNRVTDAIAHWQSKTQLRFVLRTASNAAIYPNYVTFQPGDGCNSWVGMQGGQQAINLAANCSTGSTIHEIGHAIGLWHEQSREDRDAHVRIRWENIQAGYAHNFDKQVSNGEDVFGYDFDSIMHYGAYAFSANGQPTLETLGGQSIGQRNGLSNTDVNASIKLYSRQILVNEAIPHFQSWAAETRAVVTGDFNGDGRTDIAAVGAGGWSNLPVALSNGNGSFRLVNEGIPYFQSWAAETRTVVTGDFNGDGRTDIAAVGAGGWSGLPVALSNGNGSFRLVNEGIPYFQSWAAETRTVVTGDFNGDGWTDIAAVGAGGWSGLPVALSNGNGSFRLVNEGIPYFQSWAAETRTVVTGDFNGDGRTDIAAVGAGGWSGLPVALSNGNGSFRLVNEGIPYFQSWAAETRTVVTGDFNGDGRTDLAAVGANGWSGLPVALSNGNGSFQLVNEGIPHFQTQAAATRTVVTGDFNGDGRTDIAAVGADGWGALPMAISNGNGSFRSPNEYIPYFQSWASATRTVVTGDFNGDGRTDLAAVGAGGWAAVPVALIY</sequence>
<dbReference type="EMBL" id="JAXIVS010000008">
    <property type="protein sequence ID" value="MDY7229605.1"/>
    <property type="molecule type" value="Genomic_DNA"/>
</dbReference>
<organism evidence="4 5">
    <name type="scientific">Hyalangium rubrum</name>
    <dbReference type="NCBI Taxonomy" id="3103134"/>
    <lineage>
        <taxon>Bacteria</taxon>
        <taxon>Pseudomonadati</taxon>
        <taxon>Myxococcota</taxon>
        <taxon>Myxococcia</taxon>
        <taxon>Myxococcales</taxon>
        <taxon>Cystobacterineae</taxon>
        <taxon>Archangiaceae</taxon>
        <taxon>Hyalangium</taxon>
    </lineage>
</organism>
<feature type="domain" description="Peptidase M12A" evidence="3">
    <location>
        <begin position="114"/>
        <end position="305"/>
    </location>
</feature>
<dbReference type="Pfam" id="PF01400">
    <property type="entry name" value="Astacin"/>
    <property type="match status" value="1"/>
</dbReference>
<dbReference type="PROSITE" id="PS51864">
    <property type="entry name" value="ASTACIN"/>
    <property type="match status" value="1"/>
</dbReference>
<dbReference type="InterPro" id="IPR034035">
    <property type="entry name" value="Astacin-like_dom"/>
</dbReference>